<feature type="domain" description="DUF112" evidence="3">
    <location>
        <begin position="20"/>
        <end position="437"/>
    </location>
</feature>
<dbReference type="RefSeq" id="WP_344270496.1">
    <property type="nucleotide sequence ID" value="NZ_BAAAKV010000006.1"/>
</dbReference>
<keyword evidence="5" id="KW-1185">Reference proteome</keyword>
<feature type="compositionally biased region" description="Basic and acidic residues" evidence="1">
    <location>
        <begin position="507"/>
        <end position="519"/>
    </location>
</feature>
<feature type="transmembrane region" description="Helical" evidence="2">
    <location>
        <begin position="311"/>
        <end position="333"/>
    </location>
</feature>
<gene>
    <name evidence="4" type="ORF">GCM10009654_09370</name>
</gene>
<proteinExistence type="predicted"/>
<dbReference type="Pfam" id="PF01970">
    <property type="entry name" value="TctA"/>
    <property type="match status" value="1"/>
</dbReference>
<dbReference type="PANTHER" id="PTHR35342:SF5">
    <property type="entry name" value="TRICARBOXYLIC TRANSPORT PROTEIN"/>
    <property type="match status" value="1"/>
</dbReference>
<feature type="transmembrane region" description="Helical" evidence="2">
    <location>
        <begin position="354"/>
        <end position="377"/>
    </location>
</feature>
<feature type="region of interest" description="Disordered" evidence="1">
    <location>
        <begin position="495"/>
        <end position="519"/>
    </location>
</feature>
<dbReference type="InterPro" id="IPR002823">
    <property type="entry name" value="DUF112_TM"/>
</dbReference>
<keyword evidence="2" id="KW-0812">Transmembrane</keyword>
<feature type="transmembrane region" description="Helical" evidence="2">
    <location>
        <begin position="170"/>
        <end position="188"/>
    </location>
</feature>
<evidence type="ECO:0000259" key="3">
    <source>
        <dbReference type="Pfam" id="PF01970"/>
    </source>
</evidence>
<feature type="transmembrane region" description="Helical" evidence="2">
    <location>
        <begin position="389"/>
        <end position="422"/>
    </location>
</feature>
<organism evidence="4 5">
    <name type="scientific">Streptomyces hebeiensis</name>
    <dbReference type="NCBI Taxonomy" id="229486"/>
    <lineage>
        <taxon>Bacteria</taxon>
        <taxon>Bacillati</taxon>
        <taxon>Actinomycetota</taxon>
        <taxon>Actinomycetes</taxon>
        <taxon>Kitasatosporales</taxon>
        <taxon>Streptomycetaceae</taxon>
        <taxon>Streptomyces</taxon>
    </lineage>
</organism>
<feature type="transmembrane region" description="Helical" evidence="2">
    <location>
        <begin position="61"/>
        <end position="82"/>
    </location>
</feature>
<feature type="transmembrane region" description="Helical" evidence="2">
    <location>
        <begin position="466"/>
        <end position="486"/>
    </location>
</feature>
<feature type="transmembrane region" description="Helical" evidence="2">
    <location>
        <begin position="147"/>
        <end position="164"/>
    </location>
</feature>
<evidence type="ECO:0000256" key="1">
    <source>
        <dbReference type="SAM" id="MobiDB-lite"/>
    </source>
</evidence>
<dbReference type="EMBL" id="BAAAKV010000006">
    <property type="protein sequence ID" value="GAA1155815.1"/>
    <property type="molecule type" value="Genomic_DNA"/>
</dbReference>
<sequence length="519" mass="53369">MDSLNSLIDGFGTALTPMNLLWAAVGVLLGTAIGVLPGIGPAMAVALLLPVTYGLEPTGAFIMFAGIYYGAMFGGSTTSILLNTPGESAAVVAAIEGNPMAKSGRGAQALAAAAGGHFAGGMIGTTLLVLLAPAVAALAVDIGAPDYFAIMVLAFIAVTSVLGSSRIRGLASLLIGLTVGLVGLDQMTGQQRLTFGSLQLADGIDVVIVAVGLFAIGEALWVAAHLRRSSGEAIPVGRPWLGKDDLRRTWRPWLRGPLIGFPFGAIPAGGADMTTFLSYVTEKRLSKHKDEFGKGAIEGVAGPESAATASAAGTLVSMLTLGLPTTAIAAVMLAAFQQYGIQPGPLLFERESELVWGLIASLFIGLALLLALNLPLAPVWAKLLRIPRPYLYAGILFFAAVGAYAVGGEALDLVILLIIGLIGFGMRRYGLPVLPAVIGVILGPAAEQQLRRALQISDGSVTGLVNTPFSVTVYAVIVLLLAWPGVRKLIARGRGRGGDGDGGNESGGDRDGDRRKVTA</sequence>
<evidence type="ECO:0000256" key="2">
    <source>
        <dbReference type="SAM" id="Phobius"/>
    </source>
</evidence>
<feature type="transmembrane region" description="Helical" evidence="2">
    <location>
        <begin position="429"/>
        <end position="446"/>
    </location>
</feature>
<keyword evidence="2" id="KW-0472">Membrane</keyword>
<accession>A0ABN1UK48</accession>
<feature type="transmembrane region" description="Helical" evidence="2">
    <location>
        <begin position="200"/>
        <end position="223"/>
    </location>
</feature>
<feature type="transmembrane region" description="Helical" evidence="2">
    <location>
        <begin position="20"/>
        <end position="49"/>
    </location>
</feature>
<name>A0ABN1UK48_9ACTN</name>
<evidence type="ECO:0000313" key="4">
    <source>
        <dbReference type="EMBL" id="GAA1155815.1"/>
    </source>
</evidence>
<comment type="caution">
    <text evidence="4">The sequence shown here is derived from an EMBL/GenBank/DDBJ whole genome shotgun (WGS) entry which is preliminary data.</text>
</comment>
<feature type="transmembrane region" description="Helical" evidence="2">
    <location>
        <begin position="118"/>
        <end position="140"/>
    </location>
</feature>
<protein>
    <submittedName>
        <fullName evidence="4">Tripartite tricarboxylate transporter permease</fullName>
    </submittedName>
</protein>
<dbReference type="Proteomes" id="UP001501371">
    <property type="component" value="Unassembled WGS sequence"/>
</dbReference>
<reference evidence="4 5" key="1">
    <citation type="journal article" date="2019" name="Int. J. Syst. Evol. Microbiol.">
        <title>The Global Catalogue of Microorganisms (GCM) 10K type strain sequencing project: providing services to taxonomists for standard genome sequencing and annotation.</title>
        <authorList>
            <consortium name="The Broad Institute Genomics Platform"/>
            <consortium name="The Broad Institute Genome Sequencing Center for Infectious Disease"/>
            <person name="Wu L."/>
            <person name="Ma J."/>
        </authorList>
    </citation>
    <scope>NUCLEOTIDE SEQUENCE [LARGE SCALE GENOMIC DNA]</scope>
    <source>
        <strain evidence="4 5">JCM 12696</strain>
    </source>
</reference>
<dbReference type="PANTHER" id="PTHR35342">
    <property type="entry name" value="TRICARBOXYLIC TRANSPORT PROTEIN"/>
    <property type="match status" value="1"/>
</dbReference>
<evidence type="ECO:0000313" key="5">
    <source>
        <dbReference type="Proteomes" id="UP001501371"/>
    </source>
</evidence>
<keyword evidence="2" id="KW-1133">Transmembrane helix</keyword>